<dbReference type="AlphaFoldDB" id="A0A2T5BY58"/>
<protein>
    <recommendedName>
        <fullName evidence="4">Lipoprotein</fullName>
    </recommendedName>
</protein>
<evidence type="ECO:0000313" key="2">
    <source>
        <dbReference type="EMBL" id="PTN06766.1"/>
    </source>
</evidence>
<dbReference type="PROSITE" id="PS51257">
    <property type="entry name" value="PROKAR_LIPOPROTEIN"/>
    <property type="match status" value="1"/>
</dbReference>
<dbReference type="RefSeq" id="WP_107823498.1">
    <property type="nucleotide sequence ID" value="NZ_OY782574.1"/>
</dbReference>
<feature type="signal peptide" evidence="1">
    <location>
        <begin position="1"/>
        <end position="22"/>
    </location>
</feature>
<comment type="caution">
    <text evidence="2">The sequence shown here is derived from an EMBL/GenBank/DDBJ whole genome shotgun (WGS) entry which is preliminary data.</text>
</comment>
<keyword evidence="1" id="KW-0732">Signal</keyword>
<dbReference type="OrthoDB" id="1492389at2"/>
<organism evidence="2 3">
    <name type="scientific">Mangrovibacterium marinum</name>
    <dbReference type="NCBI Taxonomy" id="1639118"/>
    <lineage>
        <taxon>Bacteria</taxon>
        <taxon>Pseudomonadati</taxon>
        <taxon>Bacteroidota</taxon>
        <taxon>Bacteroidia</taxon>
        <taxon>Marinilabiliales</taxon>
        <taxon>Prolixibacteraceae</taxon>
        <taxon>Mangrovibacterium</taxon>
    </lineage>
</organism>
<evidence type="ECO:0000313" key="3">
    <source>
        <dbReference type="Proteomes" id="UP000243525"/>
    </source>
</evidence>
<evidence type="ECO:0008006" key="4">
    <source>
        <dbReference type="Google" id="ProtNLM"/>
    </source>
</evidence>
<proteinExistence type="predicted"/>
<dbReference type="EMBL" id="QAAD01000021">
    <property type="protein sequence ID" value="PTN06766.1"/>
    <property type="molecule type" value="Genomic_DNA"/>
</dbReference>
<reference evidence="2 3" key="1">
    <citation type="submission" date="2018-04" db="EMBL/GenBank/DDBJ databases">
        <title>Genomic Encyclopedia of Archaeal and Bacterial Type Strains, Phase II (KMG-II): from individual species to whole genera.</title>
        <authorList>
            <person name="Goeker M."/>
        </authorList>
    </citation>
    <scope>NUCLEOTIDE SEQUENCE [LARGE SCALE GENOMIC DNA]</scope>
    <source>
        <strain evidence="2 3">DSM 28823</strain>
    </source>
</reference>
<feature type="chain" id="PRO_5015781398" description="Lipoprotein" evidence="1">
    <location>
        <begin position="23"/>
        <end position="248"/>
    </location>
</feature>
<keyword evidence="3" id="KW-1185">Reference proteome</keyword>
<evidence type="ECO:0000256" key="1">
    <source>
        <dbReference type="SAM" id="SignalP"/>
    </source>
</evidence>
<gene>
    <name evidence="2" type="ORF">C8N47_12119</name>
</gene>
<accession>A0A2T5BY58</accession>
<sequence>MKKNLILCVLFATTMLLLQSCAGPRSITKLLPEQEADKWLYGQALLTDSIYGISYELGFDRLQDDCYLFDFHITNRSNMPLLVDPETFKSQAFDALMNPLTTEAVPAIDPEKMILQYEMDIAHDEAVAKNHLGNVLIGVGAAVAANSIIGTDYKPNKEGLRYAVTEGIMATAVTASDRARFEAQDLNELKQAWENNTIRKTSLETGYAMHGKVFFPATPKAAHIKLFIPVDEQTLEFDFKQVRFPATN</sequence>
<name>A0A2T5BY58_9BACT</name>
<dbReference type="Proteomes" id="UP000243525">
    <property type="component" value="Unassembled WGS sequence"/>
</dbReference>